<evidence type="ECO:0000256" key="1">
    <source>
        <dbReference type="ARBA" id="ARBA00004496"/>
    </source>
</evidence>
<dbReference type="GO" id="GO:0000049">
    <property type="term" value="F:tRNA binding"/>
    <property type="evidence" value="ECO:0007669"/>
    <property type="project" value="InterPro"/>
</dbReference>
<dbReference type="EMBL" id="MHTO01000005">
    <property type="protein sequence ID" value="OHA62663.1"/>
    <property type="molecule type" value="Genomic_DNA"/>
</dbReference>
<dbReference type="CDD" id="cd00808">
    <property type="entry name" value="GluRS_core"/>
    <property type="match status" value="1"/>
</dbReference>
<dbReference type="FunFam" id="3.40.50.620:FF:000007">
    <property type="entry name" value="Glutamate--tRNA ligase"/>
    <property type="match status" value="1"/>
</dbReference>
<proteinExistence type="inferred from homology"/>
<feature type="binding site" evidence="10">
    <location>
        <position position="278"/>
    </location>
    <ligand>
        <name>ATP</name>
        <dbReference type="ChEBI" id="CHEBI:30616"/>
    </ligand>
</feature>
<dbReference type="SUPFAM" id="SSF48163">
    <property type="entry name" value="An anticodon-binding domain of class I aminoacyl-tRNA synthetases"/>
    <property type="match status" value="2"/>
</dbReference>
<feature type="binding site" evidence="10">
    <location>
        <position position="131"/>
    </location>
    <ligand>
        <name>Zn(2+)</name>
        <dbReference type="ChEBI" id="CHEBI:29105"/>
    </ligand>
</feature>
<feature type="binding site" evidence="10">
    <location>
        <position position="158"/>
    </location>
    <ligand>
        <name>Zn(2+)</name>
        <dbReference type="ChEBI" id="CHEBI:29105"/>
    </ligand>
</feature>
<comment type="function">
    <text evidence="10">Catalyzes the attachment of glutamate to tRNA(Glu) in a two-step reaction: glutamate is first activated by ATP to form Glu-AMP and then transferred to the acceptor end of tRNA(Glu).</text>
</comment>
<comment type="cofactor">
    <cofactor evidence="10">
        <name>Zn(2+)</name>
        <dbReference type="ChEBI" id="CHEBI:29105"/>
    </cofactor>
    <text evidence="10">Binds 1 zinc ion per subunit.</text>
</comment>
<feature type="binding site" evidence="10">
    <location>
        <position position="133"/>
    </location>
    <ligand>
        <name>Zn(2+)</name>
        <dbReference type="ChEBI" id="CHEBI:29105"/>
    </ligand>
</feature>
<evidence type="ECO:0000259" key="12">
    <source>
        <dbReference type="Pfam" id="PF19269"/>
    </source>
</evidence>
<dbReference type="GO" id="GO:0008270">
    <property type="term" value="F:zinc ion binding"/>
    <property type="evidence" value="ECO:0007669"/>
    <property type="project" value="UniProtKB-UniRule"/>
</dbReference>
<evidence type="ECO:0000256" key="2">
    <source>
        <dbReference type="ARBA" id="ARBA00007894"/>
    </source>
</evidence>
<dbReference type="InterPro" id="IPR004527">
    <property type="entry name" value="Glu-tRNA-ligase_bac/mito"/>
</dbReference>
<comment type="caution">
    <text evidence="13">The sequence shown here is derived from an EMBL/GenBank/DDBJ whole genome shotgun (WGS) entry which is preliminary data.</text>
</comment>
<dbReference type="InterPro" id="IPR000924">
    <property type="entry name" value="Glu/Gln-tRNA-synth"/>
</dbReference>
<dbReference type="InterPro" id="IPR020058">
    <property type="entry name" value="Glu/Gln-tRNA-synth_Ib_cat-dom"/>
</dbReference>
<organism evidence="13 14">
    <name type="scientific">Candidatus Wildermuthbacteria bacterium GWA2_46_15</name>
    <dbReference type="NCBI Taxonomy" id="1802443"/>
    <lineage>
        <taxon>Bacteria</taxon>
        <taxon>Candidatus Wildermuthiibacteriota</taxon>
    </lineage>
</organism>
<keyword evidence="5 10" id="KW-0436">Ligase</keyword>
<dbReference type="PANTHER" id="PTHR43311:SF2">
    <property type="entry name" value="GLUTAMATE--TRNA LIGASE, MITOCHONDRIAL-RELATED"/>
    <property type="match status" value="1"/>
</dbReference>
<sequence>MISLRYDLIKEGVQDMDSLTDVKTEKGIRTRFAPSPTGFLQLGNIRTALFTYLFARKNQGVFILRIEDTDKERSKPEYEKDILETMKWLGLNWDEGPEVDGGFGPYRQSEKLDVYEKYLRQLLEENKVFYCFCPEEELEIQRQYQLSQGQPMIYSGKCRDLSPAAAQENFRQGKKAIIRLKNNQGEKTVFDDLIRGRIEFEPGLIGDFSIAKGLREPLYNFSCVIDDFDMKITHVVRGEDHVSNTPKQILLQQALGFPTPKYAHLSMILAPDRSKLSKRHGAVPVREYREEGYLAEALINFLVLLGWHPEDEREIFSLKSLLKEFSLERVQKSGAVFNQLRLDWLNGFYLRNLSLESLTEKCLPYLIKAGLIKVSAESIPAQLIPVPTEEKWREQKYEISELSLSKKVSELSLPKKVEESQEIVEFDYLTRVVGLYQQRLKKLSEIVELTDFFFKDKIVYSFELLRWKEMKDKEIKESLSVAEKTLEKVKTEDWQKQNLETVLLAAAEKTGPKVQQADFRVKDRGDRGYLLWPLRVALSGKKASASPFEITEVLGQEKTLKRIKQAKMLLEKNNKTLFSCFARSNKS</sequence>
<keyword evidence="8 10" id="KW-0648">Protein biosynthesis</keyword>
<evidence type="ECO:0000313" key="14">
    <source>
        <dbReference type="Proteomes" id="UP000179245"/>
    </source>
</evidence>
<feature type="domain" description="Aminoacyl-tRNA synthetase class I anticodon-binding" evidence="12">
    <location>
        <begin position="424"/>
        <end position="566"/>
    </location>
</feature>
<dbReference type="Proteomes" id="UP000179245">
    <property type="component" value="Unassembled WGS sequence"/>
</dbReference>
<reference evidence="13 14" key="1">
    <citation type="journal article" date="2016" name="Nat. Commun.">
        <title>Thousands of microbial genomes shed light on interconnected biogeochemical processes in an aquifer system.</title>
        <authorList>
            <person name="Anantharaman K."/>
            <person name="Brown C.T."/>
            <person name="Hug L.A."/>
            <person name="Sharon I."/>
            <person name="Castelle C.J."/>
            <person name="Probst A.J."/>
            <person name="Thomas B.C."/>
            <person name="Singh A."/>
            <person name="Wilkins M.J."/>
            <person name="Karaoz U."/>
            <person name="Brodie E.L."/>
            <person name="Williams K.H."/>
            <person name="Hubbard S.S."/>
            <person name="Banfield J.F."/>
        </authorList>
    </citation>
    <scope>NUCLEOTIDE SEQUENCE [LARGE SCALE GENOMIC DNA]</scope>
</reference>
<dbReference type="GO" id="GO:0004818">
    <property type="term" value="F:glutamate-tRNA ligase activity"/>
    <property type="evidence" value="ECO:0007669"/>
    <property type="project" value="UniProtKB-UniRule"/>
</dbReference>
<dbReference type="EC" id="6.1.1.17" evidence="10"/>
<dbReference type="GO" id="GO:0005829">
    <property type="term" value="C:cytosol"/>
    <property type="evidence" value="ECO:0007669"/>
    <property type="project" value="TreeGrafter"/>
</dbReference>
<keyword evidence="10" id="KW-0479">Metal-binding</keyword>
<dbReference type="InterPro" id="IPR049940">
    <property type="entry name" value="GluQ/Sye"/>
</dbReference>
<evidence type="ECO:0000256" key="8">
    <source>
        <dbReference type="ARBA" id="ARBA00022917"/>
    </source>
</evidence>
<evidence type="ECO:0000256" key="4">
    <source>
        <dbReference type="ARBA" id="ARBA00022490"/>
    </source>
</evidence>
<comment type="similarity">
    <text evidence="2 10">Belongs to the class-I aminoacyl-tRNA synthetase family. Glutamate--tRNA ligase type 1 subfamily.</text>
</comment>
<comment type="caution">
    <text evidence="10">Lacks conserved residue(s) required for the propagation of feature annotation.</text>
</comment>
<keyword evidence="7 10" id="KW-0067">ATP-binding</keyword>
<dbReference type="InterPro" id="IPR020751">
    <property type="entry name" value="aa-tRNA-synth_I_codon-bd_sub2"/>
</dbReference>
<dbReference type="PANTHER" id="PTHR43311">
    <property type="entry name" value="GLUTAMATE--TRNA LIGASE"/>
    <property type="match status" value="1"/>
</dbReference>
<gene>
    <name evidence="10" type="primary">gltX</name>
    <name evidence="13" type="ORF">A2117_02290</name>
</gene>
<keyword evidence="6 10" id="KW-0547">Nucleotide-binding</keyword>
<comment type="subcellular location">
    <subcellularLocation>
        <location evidence="1 10">Cytoplasm</location>
    </subcellularLocation>
</comment>
<evidence type="ECO:0000256" key="7">
    <source>
        <dbReference type="ARBA" id="ARBA00022840"/>
    </source>
</evidence>
<feature type="short sequence motif" description="'KMSKS' region" evidence="10">
    <location>
        <begin position="275"/>
        <end position="279"/>
    </location>
</feature>
<dbReference type="NCBIfam" id="TIGR00464">
    <property type="entry name" value="gltX_bact"/>
    <property type="match status" value="1"/>
</dbReference>
<dbReference type="PRINTS" id="PR00987">
    <property type="entry name" value="TRNASYNTHGLU"/>
</dbReference>
<dbReference type="SUPFAM" id="SSF52374">
    <property type="entry name" value="Nucleotidylyl transferase"/>
    <property type="match status" value="1"/>
</dbReference>
<comment type="subunit">
    <text evidence="3 10">Monomer.</text>
</comment>
<evidence type="ECO:0000256" key="5">
    <source>
        <dbReference type="ARBA" id="ARBA00022598"/>
    </source>
</evidence>
<evidence type="ECO:0000256" key="3">
    <source>
        <dbReference type="ARBA" id="ARBA00011245"/>
    </source>
</evidence>
<feature type="domain" description="Glutamyl/glutaminyl-tRNA synthetase class Ib catalytic" evidence="11">
    <location>
        <begin position="28"/>
        <end position="344"/>
    </location>
</feature>
<evidence type="ECO:0000313" key="13">
    <source>
        <dbReference type="EMBL" id="OHA62663.1"/>
    </source>
</evidence>
<evidence type="ECO:0000256" key="10">
    <source>
        <dbReference type="HAMAP-Rule" id="MF_00022"/>
    </source>
</evidence>
<evidence type="ECO:0000256" key="6">
    <source>
        <dbReference type="ARBA" id="ARBA00022741"/>
    </source>
</evidence>
<dbReference type="Gene3D" id="3.40.50.620">
    <property type="entry name" value="HUPs"/>
    <property type="match status" value="1"/>
</dbReference>
<dbReference type="Pfam" id="PF00749">
    <property type="entry name" value="tRNA-synt_1c"/>
    <property type="match status" value="1"/>
</dbReference>
<dbReference type="STRING" id="1802443.A2117_02290"/>
<keyword evidence="10" id="KW-0862">Zinc</keyword>
<evidence type="ECO:0000256" key="9">
    <source>
        <dbReference type="ARBA" id="ARBA00023146"/>
    </source>
</evidence>
<protein>
    <recommendedName>
        <fullName evidence="10">Glutamate--tRNA ligase</fullName>
        <ecNumber evidence="10">6.1.1.17</ecNumber>
    </recommendedName>
    <alternativeName>
        <fullName evidence="10">Glutamyl-tRNA synthetase</fullName>
        <shortName evidence="10">GluRS</shortName>
    </alternativeName>
</protein>
<dbReference type="GO" id="GO:0006424">
    <property type="term" value="P:glutamyl-tRNA aminoacylation"/>
    <property type="evidence" value="ECO:0007669"/>
    <property type="project" value="UniProtKB-UniRule"/>
</dbReference>
<dbReference type="InterPro" id="IPR045462">
    <property type="entry name" value="aa-tRNA-synth_I_cd-bd"/>
</dbReference>
<name>A0A1G2QQA2_9BACT</name>
<dbReference type="InterPro" id="IPR008925">
    <property type="entry name" value="aa_tRNA-synth_I_cd-bd_sf"/>
</dbReference>
<dbReference type="Gene3D" id="1.10.10.350">
    <property type="match status" value="1"/>
</dbReference>
<dbReference type="AlphaFoldDB" id="A0A1G2QQA2"/>
<comment type="catalytic activity">
    <reaction evidence="10">
        <text>tRNA(Glu) + L-glutamate + ATP = L-glutamyl-tRNA(Glu) + AMP + diphosphate</text>
        <dbReference type="Rhea" id="RHEA:23540"/>
        <dbReference type="Rhea" id="RHEA-COMP:9663"/>
        <dbReference type="Rhea" id="RHEA-COMP:9680"/>
        <dbReference type="ChEBI" id="CHEBI:29985"/>
        <dbReference type="ChEBI" id="CHEBI:30616"/>
        <dbReference type="ChEBI" id="CHEBI:33019"/>
        <dbReference type="ChEBI" id="CHEBI:78442"/>
        <dbReference type="ChEBI" id="CHEBI:78520"/>
        <dbReference type="ChEBI" id="CHEBI:456215"/>
        <dbReference type="EC" id="6.1.1.17"/>
    </reaction>
</comment>
<dbReference type="InterPro" id="IPR033910">
    <property type="entry name" value="GluRS_core"/>
</dbReference>
<feature type="binding site" evidence="10">
    <location>
        <position position="160"/>
    </location>
    <ligand>
        <name>Zn(2+)</name>
        <dbReference type="ChEBI" id="CHEBI:29105"/>
    </ligand>
</feature>
<evidence type="ECO:0000259" key="11">
    <source>
        <dbReference type="Pfam" id="PF00749"/>
    </source>
</evidence>
<keyword evidence="9 10" id="KW-0030">Aminoacyl-tRNA synthetase</keyword>
<dbReference type="Pfam" id="PF19269">
    <property type="entry name" value="Anticodon_2"/>
    <property type="match status" value="1"/>
</dbReference>
<dbReference type="GO" id="GO:0005524">
    <property type="term" value="F:ATP binding"/>
    <property type="evidence" value="ECO:0007669"/>
    <property type="project" value="UniProtKB-UniRule"/>
</dbReference>
<accession>A0A1G2QQA2</accession>
<keyword evidence="4 10" id="KW-0963">Cytoplasm</keyword>
<dbReference type="InterPro" id="IPR014729">
    <property type="entry name" value="Rossmann-like_a/b/a_fold"/>
</dbReference>
<dbReference type="HAMAP" id="MF_00022">
    <property type="entry name" value="Glu_tRNA_synth_type1"/>
    <property type="match status" value="1"/>
</dbReference>